<dbReference type="Pfam" id="PF06979">
    <property type="entry name" value="TMEM70"/>
    <property type="match status" value="1"/>
</dbReference>
<reference evidence="1" key="1">
    <citation type="submission" date="2004-11" db="EMBL/GenBank/DDBJ databases">
        <title>The full-length cDNA sequences of Schistosoma japonicum genes.</title>
        <authorList>
            <person name="Han Z."/>
        </authorList>
    </citation>
    <scope>NUCLEOTIDE SEQUENCE</scope>
</reference>
<dbReference type="AlphaFoldDB" id="Q5DCU7"/>
<dbReference type="InterPro" id="IPR045325">
    <property type="entry name" value="TMEM70/TMEM186/TMEM223"/>
</dbReference>
<accession>Q5DCU7</accession>
<sequence length="204" mass="23403">MGMYGCSEEFFKEYKRVCIYQAANQLKQFRYFGAFCAFHTIIWGYMSCNPKSIQKVETDWKLFRKSIIESHSWLKSYLQSPSSESVEQIKPWITSILAFSTLLIGVLIPRRVIRNISLLTVKDNSTSSLQKLIEINTYGAFGIKSNGRTFRRPVEHVSFNCKSPHSATSRIALRVKNIPIDFLLSLHGTKYIDEGGVVLPYEQS</sequence>
<organism evidence="1">
    <name type="scientific">Schistosoma japonicum</name>
    <name type="common">Blood fluke</name>
    <dbReference type="NCBI Taxonomy" id="6182"/>
    <lineage>
        <taxon>Eukaryota</taxon>
        <taxon>Metazoa</taxon>
        <taxon>Spiralia</taxon>
        <taxon>Lophotrochozoa</taxon>
        <taxon>Platyhelminthes</taxon>
        <taxon>Trematoda</taxon>
        <taxon>Digenea</taxon>
        <taxon>Strigeidida</taxon>
        <taxon>Schistosomatoidea</taxon>
        <taxon>Schistosomatidae</taxon>
        <taxon>Schistosoma</taxon>
    </lineage>
</organism>
<reference evidence="1" key="2">
    <citation type="journal article" date="2006" name="PLoS Pathog.">
        <title>New perspectives on host-parasite interplay by comparative transcriptomic and proteomic analyses of Schistosoma japonicum.</title>
        <authorList>
            <person name="Liu F."/>
            <person name="Lu J."/>
            <person name="Hu W."/>
            <person name="Wang S.Y."/>
            <person name="Cui S.J."/>
            <person name="Chi M."/>
            <person name="Yan Q."/>
            <person name="Wang X.R."/>
            <person name="Song H.D."/>
            <person name="Xu X.N."/>
            <person name="Wang J.J."/>
            <person name="Zhang X.L."/>
            <person name="Zhang X."/>
            <person name="Wang Z.Q."/>
            <person name="Xue C.L."/>
            <person name="Brindley P.J."/>
            <person name="McManus D.P."/>
            <person name="Yang P.Y."/>
            <person name="Feng Z."/>
            <person name="Chen Z."/>
            <person name="Han Z.G."/>
        </authorList>
    </citation>
    <scope>NUCLEOTIDE SEQUENCE</scope>
</reference>
<evidence type="ECO:0000313" key="1">
    <source>
        <dbReference type="EMBL" id="AAW26359.1"/>
    </source>
</evidence>
<protein>
    <submittedName>
        <fullName evidence="1">SJCHGC03503 protein</fullName>
    </submittedName>
</protein>
<dbReference type="EMBL" id="AY814627">
    <property type="protein sequence ID" value="AAW26359.1"/>
    <property type="molecule type" value="mRNA"/>
</dbReference>
<proteinExistence type="evidence at transcript level"/>
<name>Q5DCU7_SCHJA</name>